<dbReference type="Pfam" id="PF07690">
    <property type="entry name" value="MFS_1"/>
    <property type="match status" value="1"/>
</dbReference>
<evidence type="ECO:0000256" key="2">
    <source>
        <dbReference type="ARBA" id="ARBA00022448"/>
    </source>
</evidence>
<dbReference type="GO" id="GO:0015293">
    <property type="term" value="F:symporter activity"/>
    <property type="evidence" value="ECO:0007669"/>
    <property type="project" value="UniProtKB-KW"/>
</dbReference>
<dbReference type="InterPro" id="IPR011701">
    <property type="entry name" value="MFS"/>
</dbReference>
<evidence type="ECO:0000256" key="1">
    <source>
        <dbReference type="ARBA" id="ARBA00004141"/>
    </source>
</evidence>
<feature type="transmembrane region" description="Helical" evidence="8">
    <location>
        <begin position="571"/>
        <end position="591"/>
    </location>
</feature>
<dbReference type="SUPFAM" id="SSF103473">
    <property type="entry name" value="MFS general substrate transporter"/>
    <property type="match status" value="1"/>
</dbReference>
<feature type="region of interest" description="Disordered" evidence="7">
    <location>
        <begin position="646"/>
        <end position="677"/>
    </location>
</feature>
<comment type="subcellular location">
    <subcellularLocation>
        <location evidence="1">Membrane</location>
        <topology evidence="1">Multi-pass membrane protein</topology>
    </subcellularLocation>
</comment>
<evidence type="ECO:0000259" key="9">
    <source>
        <dbReference type="PROSITE" id="PS50850"/>
    </source>
</evidence>
<keyword evidence="6 8" id="KW-0472">Membrane</keyword>
<feature type="compositionally biased region" description="Basic and acidic residues" evidence="7">
    <location>
        <begin position="668"/>
        <end position="677"/>
    </location>
</feature>
<dbReference type="CDD" id="cd17318">
    <property type="entry name" value="MFS_SLC17"/>
    <property type="match status" value="1"/>
</dbReference>
<organism evidence="10 11">
    <name type="scientific">Magallana gigas</name>
    <name type="common">Pacific oyster</name>
    <name type="synonym">Crassostrea gigas</name>
    <dbReference type="NCBI Taxonomy" id="29159"/>
    <lineage>
        <taxon>Eukaryota</taxon>
        <taxon>Metazoa</taxon>
        <taxon>Spiralia</taxon>
        <taxon>Lophotrochozoa</taxon>
        <taxon>Mollusca</taxon>
        <taxon>Bivalvia</taxon>
        <taxon>Autobranchia</taxon>
        <taxon>Pteriomorphia</taxon>
        <taxon>Ostreida</taxon>
        <taxon>Ostreoidea</taxon>
        <taxon>Ostreidae</taxon>
        <taxon>Magallana</taxon>
    </lineage>
</organism>
<evidence type="ECO:0000256" key="4">
    <source>
        <dbReference type="ARBA" id="ARBA00022847"/>
    </source>
</evidence>
<dbReference type="Gene3D" id="1.20.1250.20">
    <property type="entry name" value="MFS general substrate transporter like domains"/>
    <property type="match status" value="2"/>
</dbReference>
<protein>
    <recommendedName>
        <fullName evidence="9">Major facilitator superfamily (MFS) profile domain-containing protein</fullName>
    </recommendedName>
</protein>
<keyword evidence="11" id="KW-1185">Reference proteome</keyword>
<evidence type="ECO:0000256" key="6">
    <source>
        <dbReference type="ARBA" id="ARBA00023136"/>
    </source>
</evidence>
<dbReference type="GO" id="GO:0006820">
    <property type="term" value="P:monoatomic anion transport"/>
    <property type="evidence" value="ECO:0007669"/>
    <property type="project" value="TreeGrafter"/>
</dbReference>
<feature type="transmembrane region" description="Helical" evidence="8">
    <location>
        <begin position="475"/>
        <end position="499"/>
    </location>
</feature>
<feature type="transmembrane region" description="Helical" evidence="8">
    <location>
        <begin position="511"/>
        <end position="531"/>
    </location>
</feature>
<feature type="transmembrane region" description="Helical" evidence="8">
    <location>
        <begin position="278"/>
        <end position="296"/>
    </location>
</feature>
<dbReference type="Proteomes" id="UP000005408">
    <property type="component" value="Unassembled WGS sequence"/>
</dbReference>
<feature type="transmembrane region" description="Helical" evidence="8">
    <location>
        <begin position="603"/>
        <end position="624"/>
    </location>
</feature>
<keyword evidence="5 8" id="KW-1133">Transmembrane helix</keyword>
<dbReference type="AlphaFoldDB" id="A0A8W8NVK3"/>
<feature type="domain" description="Major facilitator superfamily (MFS) profile" evidence="9">
    <location>
        <begin position="194"/>
        <end position="629"/>
    </location>
</feature>
<proteinExistence type="predicted"/>
<dbReference type="PANTHER" id="PTHR11662">
    <property type="entry name" value="SOLUTE CARRIER FAMILY 17"/>
    <property type="match status" value="1"/>
</dbReference>
<dbReference type="InterPro" id="IPR050382">
    <property type="entry name" value="MFS_Na/Anion_cotransporter"/>
</dbReference>
<evidence type="ECO:0000256" key="7">
    <source>
        <dbReference type="SAM" id="MobiDB-lite"/>
    </source>
</evidence>
<evidence type="ECO:0000256" key="5">
    <source>
        <dbReference type="ARBA" id="ARBA00022989"/>
    </source>
</evidence>
<dbReference type="FunFam" id="1.20.1250.20:FF:000003">
    <property type="entry name" value="Solute carrier family 17 member 3"/>
    <property type="match status" value="1"/>
</dbReference>
<accession>A0A8W8NVK3</accession>
<keyword evidence="2" id="KW-0813">Transport</keyword>
<keyword evidence="4" id="KW-0769">Symport</keyword>
<evidence type="ECO:0000256" key="3">
    <source>
        <dbReference type="ARBA" id="ARBA00022692"/>
    </source>
</evidence>
<dbReference type="PROSITE" id="PS50850">
    <property type="entry name" value="MFS"/>
    <property type="match status" value="1"/>
</dbReference>
<dbReference type="InterPro" id="IPR020846">
    <property type="entry name" value="MFS_dom"/>
</dbReference>
<feature type="compositionally biased region" description="Acidic residues" evidence="7">
    <location>
        <begin position="655"/>
        <end position="665"/>
    </location>
</feature>
<sequence length="677" mass="75978">MVIQFQTLQKTYFLMVPQYPTRQQTQPYCGEDGDVKVRRTSSTNSERESLVRNSSGSPQRTGSKYVKRQESVQSSRSIIRNRRSLRSQSFNQSPENDNLRRSFRRMRSGSLNYPHHNSIVSSFLEELAQIEPLPDSSQVPWWTSCRLRFSGLCFIGFFFLYAQRVNLSVAIVCMVKSELNPGLTKYQSNFTNSSLFVPLADNVTSGYQQSYINRTIMEGNPRNPAKTCPIPAASQNIKGEFTWDKSLQGGILGAFFWGYTVMQIPSGVLSERFGPRRMIFVGMFLVSVLTILTPVLARGSPYLLIVTRVLIGMGEATMYPGAQVFWAKWSPPHERSRLVAFAFGGSQLGNALAFPISSLLCDSVGWAVIFYLLGSCSLLWTLCWGIFARDSPAEMPNITKIERKYIEHSLGKDTFSELPDLRKRAKPWKAIFTSLPVWAILVANAAGNYGAYMLLTQMPTYLKEVLRFDIKSNGLYSMIPYLAFWVMISLAGMFADLLIEREILTIKWTRKLFCAIGQCVPAAFLIGLGYMTCFQQAEAIALLTLSLAFCGFQFPSVFVNHGDIAPNYAGTIFGITNTGASIPGIIAPYVVASITVNKSQKEWLVAFYIAAVIYVLGVIFFLIFSDGEIQEWAKDDEILEMVETDKPEADKLPGLEEDPEEDVLSDDVVFKNDVEEN</sequence>
<feature type="transmembrane region" description="Helical" evidence="8">
    <location>
        <begin position="366"/>
        <end position="387"/>
    </location>
</feature>
<feature type="transmembrane region" description="Helical" evidence="8">
    <location>
        <begin position="537"/>
        <end position="559"/>
    </location>
</feature>
<dbReference type="GO" id="GO:0016020">
    <property type="term" value="C:membrane"/>
    <property type="evidence" value="ECO:0007669"/>
    <property type="project" value="UniProtKB-SubCell"/>
</dbReference>
<dbReference type="EnsemblMetazoa" id="G6953.5">
    <property type="protein sequence ID" value="G6953.5:cds"/>
    <property type="gene ID" value="G6953"/>
</dbReference>
<dbReference type="OMA" id="WWTSHRF"/>
<reference evidence="10" key="1">
    <citation type="submission" date="2022-08" db="UniProtKB">
        <authorList>
            <consortium name="EnsemblMetazoa"/>
        </authorList>
    </citation>
    <scope>IDENTIFICATION</scope>
    <source>
        <strain evidence="10">05x7-T-G4-1.051#20</strain>
    </source>
</reference>
<name>A0A8W8NVK3_MAGGI</name>
<dbReference type="OrthoDB" id="2985014at2759"/>
<evidence type="ECO:0000256" key="8">
    <source>
        <dbReference type="SAM" id="Phobius"/>
    </source>
</evidence>
<evidence type="ECO:0000313" key="11">
    <source>
        <dbReference type="Proteomes" id="UP000005408"/>
    </source>
</evidence>
<dbReference type="InterPro" id="IPR036259">
    <property type="entry name" value="MFS_trans_sf"/>
</dbReference>
<feature type="compositionally biased region" description="Polar residues" evidence="7">
    <location>
        <begin position="51"/>
        <end position="62"/>
    </location>
</feature>
<keyword evidence="3 8" id="KW-0812">Transmembrane</keyword>
<feature type="transmembrane region" description="Helical" evidence="8">
    <location>
        <begin position="430"/>
        <end position="455"/>
    </location>
</feature>
<evidence type="ECO:0000313" key="10">
    <source>
        <dbReference type="EnsemblMetazoa" id="G6953.5:cds"/>
    </source>
</evidence>
<feature type="region of interest" description="Disordered" evidence="7">
    <location>
        <begin position="23"/>
        <end position="78"/>
    </location>
</feature>
<dbReference type="PANTHER" id="PTHR11662:SF399">
    <property type="entry name" value="FI19708P1-RELATED"/>
    <property type="match status" value="1"/>
</dbReference>
<feature type="transmembrane region" description="Helical" evidence="8">
    <location>
        <begin position="302"/>
        <end position="326"/>
    </location>
</feature>